<evidence type="ECO:0000313" key="2">
    <source>
        <dbReference type="Proteomes" id="UP000605986"/>
    </source>
</evidence>
<accession>A0A8H4K946</accession>
<reference evidence="1" key="1">
    <citation type="submission" date="2020-01" db="EMBL/GenBank/DDBJ databases">
        <title>Identification and distribution of gene clusters putatively required for synthesis of sphingolipid metabolism inhibitors in phylogenetically diverse species of the filamentous fungus Fusarium.</title>
        <authorList>
            <person name="Kim H.-S."/>
            <person name="Busman M."/>
            <person name="Brown D.W."/>
            <person name="Divon H."/>
            <person name="Uhlig S."/>
            <person name="Proctor R.H."/>
        </authorList>
    </citation>
    <scope>NUCLEOTIDE SEQUENCE</scope>
    <source>
        <strain evidence="1">NRRL 53441</strain>
    </source>
</reference>
<dbReference type="InterPro" id="IPR023213">
    <property type="entry name" value="CAT-like_dom_sf"/>
</dbReference>
<evidence type="ECO:0000313" key="1">
    <source>
        <dbReference type="EMBL" id="KAF4445985.1"/>
    </source>
</evidence>
<proteinExistence type="predicted"/>
<keyword evidence="2" id="KW-1185">Reference proteome</keyword>
<organism evidence="1 2">
    <name type="scientific">Fusarium austroafricanum</name>
    <dbReference type="NCBI Taxonomy" id="2364996"/>
    <lineage>
        <taxon>Eukaryota</taxon>
        <taxon>Fungi</taxon>
        <taxon>Dikarya</taxon>
        <taxon>Ascomycota</taxon>
        <taxon>Pezizomycotina</taxon>
        <taxon>Sordariomycetes</taxon>
        <taxon>Hypocreomycetidae</taxon>
        <taxon>Hypocreales</taxon>
        <taxon>Nectriaceae</taxon>
        <taxon>Fusarium</taxon>
        <taxon>Fusarium concolor species complex</taxon>
    </lineage>
</organism>
<protein>
    <submittedName>
        <fullName evidence="1">Uncharacterized protein</fullName>
    </submittedName>
</protein>
<dbReference type="Gene3D" id="3.30.559.10">
    <property type="entry name" value="Chloramphenicol acetyltransferase-like domain"/>
    <property type="match status" value="2"/>
</dbReference>
<comment type="caution">
    <text evidence="1">The sequence shown here is derived from an EMBL/GenBank/DDBJ whole genome shotgun (WGS) entry which is preliminary data.</text>
</comment>
<gene>
    <name evidence="1" type="ORF">F53441_10319</name>
</gene>
<name>A0A8H4K946_9HYPO</name>
<sequence length="482" mass="54106">MASYHESEDTVYPTHMIDNASVLKSLVMAWTMRFNDVLDADKLHKALTELLTIGDWKKLGGRLKVGHNRNGALEVHVPSSFSEERPAIYFSHDHYQISIEEHERGRWAIKATDRPSLYPASSSAGDYACLRGAPTSLKDFTRRDVPMINLYIATFQNATLVTVTWPHALFDGGGFCHLLEAWSLVMAEQKEKIPDLLGAKEDVLYNIGDIAKSGTHYTASESRVLSGLSFIFFLLRFLWVIITQPTIDSRVICLPKHTVENLHQRALKDLEDEVGDPWVSPADAILAWVSRAVNPRPSRPITMTTTIDARTRISELQGASGVYVQNMVLGSFATISPDDFRGPLGKQALVNRRGLLDQLQETNLIGILQLLRKRWDSGNHRAPIFAAPGTDMFMTNNRLKINIFKAANFRSAVLQASKQRTRSNPLGTPVYQYASALDPGIAFRNFVTVHTKDYDGNYWLSGFFTPQQWSNIEEGLNQDLIT</sequence>
<dbReference type="Proteomes" id="UP000605986">
    <property type="component" value="Unassembled WGS sequence"/>
</dbReference>
<dbReference type="AlphaFoldDB" id="A0A8H4K946"/>
<dbReference type="EMBL" id="JAADJG010000486">
    <property type="protein sequence ID" value="KAF4445985.1"/>
    <property type="molecule type" value="Genomic_DNA"/>
</dbReference>
<dbReference type="OrthoDB" id="21502at2759"/>